<dbReference type="SUPFAM" id="SSF49785">
    <property type="entry name" value="Galactose-binding domain-like"/>
    <property type="match status" value="3"/>
</dbReference>
<feature type="signal peptide" evidence="1">
    <location>
        <begin position="1"/>
        <end position="21"/>
    </location>
</feature>
<accession>A0ABY9Y6X5</accession>
<dbReference type="PROSITE" id="PS51257">
    <property type="entry name" value="PROKAR_LIPOPROTEIN"/>
    <property type="match status" value="1"/>
</dbReference>
<dbReference type="EMBL" id="CP134536">
    <property type="protein sequence ID" value="WNH14022.1"/>
    <property type="molecule type" value="Genomic_DNA"/>
</dbReference>
<dbReference type="Proteomes" id="UP001303407">
    <property type="component" value="Chromosome"/>
</dbReference>
<keyword evidence="3" id="KW-1185">Reference proteome</keyword>
<organism evidence="2 3">
    <name type="scientific">Thalassobellus suaedae</name>
    <dbReference type="NCBI Taxonomy" id="3074124"/>
    <lineage>
        <taxon>Bacteria</taxon>
        <taxon>Pseudomonadati</taxon>
        <taxon>Bacteroidota</taxon>
        <taxon>Flavobacteriia</taxon>
        <taxon>Flavobacteriales</taxon>
        <taxon>Flavobacteriaceae</taxon>
        <taxon>Thalassobellus</taxon>
    </lineage>
</organism>
<protein>
    <recommendedName>
        <fullName evidence="4">PKD domain-containing protein</fullName>
    </recommendedName>
</protein>
<evidence type="ECO:0008006" key="4">
    <source>
        <dbReference type="Google" id="ProtNLM"/>
    </source>
</evidence>
<proteinExistence type="predicted"/>
<dbReference type="Gene3D" id="2.60.120.430">
    <property type="entry name" value="Galactose-binding lectin"/>
    <property type="match status" value="3"/>
</dbReference>
<keyword evidence="1" id="KW-0732">Signal</keyword>
<feature type="chain" id="PRO_5046488129" description="PKD domain-containing protein" evidence="1">
    <location>
        <begin position="22"/>
        <end position="708"/>
    </location>
</feature>
<reference evidence="2 3" key="1">
    <citation type="submission" date="2023-09" db="EMBL/GenBank/DDBJ databases">
        <title>Thalassobella suaedae gen. nov., sp. nov., a marine bacterium of the family Flavobacteriaceae isolated from a halophyte Suaeda japonica.</title>
        <authorList>
            <person name="Lee S.Y."/>
            <person name="Hwang C.Y."/>
        </authorList>
    </citation>
    <scope>NUCLEOTIDE SEQUENCE [LARGE SCALE GENOMIC DNA]</scope>
    <source>
        <strain evidence="2 3">HL-DH10</strain>
    </source>
</reference>
<evidence type="ECO:0000313" key="3">
    <source>
        <dbReference type="Proteomes" id="UP001303407"/>
    </source>
</evidence>
<name>A0ABY9Y6X5_9FLAO</name>
<gene>
    <name evidence="2" type="ORF">RHP49_07145</name>
</gene>
<dbReference type="InterPro" id="IPR008979">
    <property type="entry name" value="Galactose-bd-like_sf"/>
</dbReference>
<dbReference type="RefSeq" id="WP_415864016.1">
    <property type="nucleotide sequence ID" value="NZ_CP134536.1"/>
</dbReference>
<sequence length="708" mass="77676">MKTLKYIFSFALIFFMSCAEDDNDLSFIDKVEAPSEVSAVFKPILDEDTGNLGLISITPNAIGAASYNINFGDGTEMLAEVIQGESVVHQYAELPEEEFYDVIIEAVGLTGLTATATKSLPVVYEAPKMSCVLNENIKRSNDKAISKEVDVTVTAKFGISYEVYFGEPGKDEPETANNGEPVDYQYQEAGTYTIRVVAMSASSQTTECVFDFEVTAILQPTDSAPTPPSREETDVISIYSTKYTDVPNTNYFPDWGQAGQGSGWGIFDLNGDEMLQYTNLSYQGIALADGTSIDVSGMKYLHLDVWTADEGLKLETSLINNTPGGATEAPIKKDLTTGEWTSLDILVSDYTDQGLTVTEIFQLKLVGDTWAAGTVFIDNIYFWNPSIVAETPEVPAPTPTTTEANVVSLFSDAYTNIGLNEINPDWGQTTTLTTLDIDGNNIWLYENLNYSGIVSNYDAPTDLSGMDYVHFNYFTPDAETLGLKMVNTVVNQEDIEFVGNIIRGTWASVTIPLSDFDLDLSAVTQFIWDTSGGSAKVYIDNLYFSSKSGAQPTVVAPVPTIAQADVISIYSDSYTGVALSEVNPDWGQTTTLSDFPIAGNNVWQYDLLNYSGIVTNYDNPTDLTGMSYLHFDYYTQDATTLGLKMVNTTYNPVQEDIEFLPVINQGTWVSVTIPLSNYDMDRAGITQLVWDTSGGNATVYIDNLYFHK</sequence>
<evidence type="ECO:0000313" key="2">
    <source>
        <dbReference type="EMBL" id="WNH14022.1"/>
    </source>
</evidence>
<evidence type="ECO:0000256" key="1">
    <source>
        <dbReference type="SAM" id="SignalP"/>
    </source>
</evidence>